<dbReference type="InterPro" id="IPR040077">
    <property type="entry name" value="GST_C_Theta"/>
</dbReference>
<dbReference type="InterPro" id="IPR040075">
    <property type="entry name" value="GST_N_Theta"/>
</dbReference>
<gene>
    <name evidence="8" type="ORF">RRG08_065676</name>
</gene>
<keyword evidence="9" id="KW-1185">Reference proteome</keyword>
<accession>A0AAE1DVH0</accession>
<dbReference type="PROSITE" id="PS50404">
    <property type="entry name" value="GST_NTER"/>
    <property type="match status" value="1"/>
</dbReference>
<comment type="similarity">
    <text evidence="2">Belongs to the GST superfamily. Theta family.</text>
</comment>
<organism evidence="8 9">
    <name type="scientific">Elysia crispata</name>
    <name type="common">lettuce slug</name>
    <dbReference type="NCBI Taxonomy" id="231223"/>
    <lineage>
        <taxon>Eukaryota</taxon>
        <taxon>Metazoa</taxon>
        <taxon>Spiralia</taxon>
        <taxon>Lophotrochozoa</taxon>
        <taxon>Mollusca</taxon>
        <taxon>Gastropoda</taxon>
        <taxon>Heterobranchia</taxon>
        <taxon>Euthyneura</taxon>
        <taxon>Panpulmonata</taxon>
        <taxon>Sacoglossa</taxon>
        <taxon>Placobranchoidea</taxon>
        <taxon>Plakobranchidae</taxon>
        <taxon>Elysia</taxon>
    </lineage>
</organism>
<dbReference type="InterPro" id="IPR036282">
    <property type="entry name" value="Glutathione-S-Trfase_C_sf"/>
</dbReference>
<dbReference type="Gene3D" id="3.40.30.10">
    <property type="entry name" value="Glutaredoxin"/>
    <property type="match status" value="1"/>
</dbReference>
<comment type="subcellular location">
    <subcellularLocation>
        <location evidence="1">Cytoplasm</location>
    </subcellularLocation>
</comment>
<dbReference type="InterPro" id="IPR040079">
    <property type="entry name" value="Glutathione_S-Trfase"/>
</dbReference>
<dbReference type="InterPro" id="IPR036249">
    <property type="entry name" value="Thioredoxin-like_sf"/>
</dbReference>
<dbReference type="FunFam" id="1.20.1050.10:FF:000039">
    <property type="entry name" value="Glutathione S-transferase theta-1"/>
    <property type="match status" value="1"/>
</dbReference>
<comment type="caution">
    <text evidence="8">The sequence shown here is derived from an EMBL/GenBank/DDBJ whole genome shotgun (WGS) entry which is preliminary data.</text>
</comment>
<dbReference type="SFLD" id="SFLDS00019">
    <property type="entry name" value="Glutathione_Transferase_(cytos"/>
    <property type="match status" value="1"/>
</dbReference>
<evidence type="ECO:0000256" key="4">
    <source>
        <dbReference type="ARBA" id="ARBA00022679"/>
    </source>
</evidence>
<dbReference type="PROSITE" id="PS50405">
    <property type="entry name" value="GST_CTER"/>
    <property type="match status" value="1"/>
</dbReference>
<dbReference type="SUPFAM" id="SSF52833">
    <property type="entry name" value="Thioredoxin-like"/>
    <property type="match status" value="1"/>
</dbReference>
<dbReference type="CDD" id="cd03183">
    <property type="entry name" value="GST_C_Theta"/>
    <property type="match status" value="1"/>
</dbReference>
<keyword evidence="3" id="KW-0963">Cytoplasm</keyword>
<protein>
    <submittedName>
        <fullName evidence="8">Uncharacterized protein</fullName>
    </submittedName>
</protein>
<evidence type="ECO:0000259" key="6">
    <source>
        <dbReference type="PROSITE" id="PS50404"/>
    </source>
</evidence>
<dbReference type="Proteomes" id="UP001283361">
    <property type="component" value="Unassembled WGS sequence"/>
</dbReference>
<feature type="domain" description="GST N-terminal" evidence="6">
    <location>
        <begin position="1"/>
        <end position="82"/>
    </location>
</feature>
<dbReference type="Gene3D" id="1.20.1050.10">
    <property type="match status" value="2"/>
</dbReference>
<dbReference type="FunFam" id="3.40.30.10:FF:000176">
    <property type="entry name" value="Glutathione S-transferase theta-1"/>
    <property type="match status" value="1"/>
</dbReference>
<keyword evidence="4" id="KW-0808">Transferase</keyword>
<name>A0AAE1DVH0_9GAST</name>
<dbReference type="InterPro" id="IPR004045">
    <property type="entry name" value="Glutathione_S-Trfase_N"/>
</dbReference>
<reference evidence="8" key="1">
    <citation type="journal article" date="2023" name="G3 (Bethesda)">
        <title>A reference genome for the long-term kleptoplast-retaining sea slug Elysia crispata morphotype clarki.</title>
        <authorList>
            <person name="Eastman K.E."/>
            <person name="Pendleton A.L."/>
            <person name="Shaikh M.A."/>
            <person name="Suttiyut T."/>
            <person name="Ogas R."/>
            <person name="Tomko P."/>
            <person name="Gavelis G."/>
            <person name="Widhalm J.R."/>
            <person name="Wisecaver J.H."/>
        </authorList>
    </citation>
    <scope>NUCLEOTIDE SEQUENCE</scope>
    <source>
        <strain evidence="8">ECLA1</strain>
    </source>
</reference>
<comment type="catalytic activity">
    <reaction evidence="5">
        <text>RX + glutathione = an S-substituted glutathione + a halide anion + H(+)</text>
        <dbReference type="Rhea" id="RHEA:16437"/>
        <dbReference type="ChEBI" id="CHEBI:15378"/>
        <dbReference type="ChEBI" id="CHEBI:16042"/>
        <dbReference type="ChEBI" id="CHEBI:17792"/>
        <dbReference type="ChEBI" id="CHEBI:57925"/>
        <dbReference type="ChEBI" id="CHEBI:90779"/>
        <dbReference type="EC" id="2.5.1.18"/>
    </reaction>
</comment>
<dbReference type="InterPro" id="IPR004046">
    <property type="entry name" value="GST_C"/>
</dbReference>
<dbReference type="PANTHER" id="PTHR43917">
    <property type="match status" value="1"/>
</dbReference>
<evidence type="ECO:0000256" key="2">
    <source>
        <dbReference type="ARBA" id="ARBA00009899"/>
    </source>
</evidence>
<evidence type="ECO:0000313" key="9">
    <source>
        <dbReference type="Proteomes" id="UP001283361"/>
    </source>
</evidence>
<dbReference type="Pfam" id="PF02798">
    <property type="entry name" value="GST_N"/>
    <property type="match status" value="1"/>
</dbReference>
<evidence type="ECO:0000256" key="1">
    <source>
        <dbReference type="ARBA" id="ARBA00004496"/>
    </source>
</evidence>
<feature type="domain" description="GST C-terminal" evidence="7">
    <location>
        <begin position="135"/>
        <end position="275"/>
    </location>
</feature>
<evidence type="ECO:0000256" key="3">
    <source>
        <dbReference type="ARBA" id="ARBA00022490"/>
    </source>
</evidence>
<evidence type="ECO:0000256" key="5">
    <source>
        <dbReference type="ARBA" id="ARBA00047960"/>
    </source>
</evidence>
<dbReference type="InterPro" id="IPR051369">
    <property type="entry name" value="GST_Theta"/>
</dbReference>
<dbReference type="GO" id="GO:0005737">
    <property type="term" value="C:cytoplasm"/>
    <property type="evidence" value="ECO:0007669"/>
    <property type="project" value="UniProtKB-SubCell"/>
</dbReference>
<dbReference type="InterPro" id="IPR010987">
    <property type="entry name" value="Glutathione-S-Trfase_C-like"/>
</dbReference>
<dbReference type="AlphaFoldDB" id="A0AAE1DVH0"/>
<dbReference type="GO" id="GO:0006749">
    <property type="term" value="P:glutathione metabolic process"/>
    <property type="evidence" value="ECO:0007669"/>
    <property type="project" value="TreeGrafter"/>
</dbReference>
<sequence>MPLRVYYDLMSQPSRAVYMFLRLNNVPFEAKPVALRKGEHFGEEYKKINPFSLVPAIDDDGFKLTESIAIVKYMIQERGLSDHWFPAKNPKKQARVEEYLHWYHANTRLPSAMLIQHLYLIGKYDLHEHWYPRQNLEKQARVEEFLHWQHLNTRFLCASLFQNLLIIPRATGKPIDLAAAEKFRKKVSTMVAQLEGYFLNGREYLAGDEISIADIFGACELMQLFACKEHRLFESSPIVKAWMERVKKDTNPHFDEAHMMIYRTNSIYNEIAAKL</sequence>
<proteinExistence type="inferred from homology"/>
<dbReference type="CDD" id="cd03050">
    <property type="entry name" value="GST_N_Theta"/>
    <property type="match status" value="1"/>
</dbReference>
<evidence type="ECO:0000313" key="8">
    <source>
        <dbReference type="EMBL" id="KAK3784561.1"/>
    </source>
</evidence>
<dbReference type="SUPFAM" id="SSF47616">
    <property type="entry name" value="GST C-terminal domain-like"/>
    <property type="match status" value="1"/>
</dbReference>
<dbReference type="GO" id="GO:0004364">
    <property type="term" value="F:glutathione transferase activity"/>
    <property type="evidence" value="ECO:0007669"/>
    <property type="project" value="UniProtKB-EC"/>
</dbReference>
<dbReference type="Pfam" id="PF00043">
    <property type="entry name" value="GST_C"/>
    <property type="match status" value="1"/>
</dbReference>
<evidence type="ECO:0000259" key="7">
    <source>
        <dbReference type="PROSITE" id="PS50405"/>
    </source>
</evidence>
<dbReference type="PANTHER" id="PTHR43917:SF8">
    <property type="entry name" value="GH16740P-RELATED"/>
    <property type="match status" value="1"/>
</dbReference>
<dbReference type="EMBL" id="JAWDGP010002227">
    <property type="protein sequence ID" value="KAK3784561.1"/>
    <property type="molecule type" value="Genomic_DNA"/>
</dbReference>